<accession>A0A964XS54</accession>
<evidence type="ECO:0000313" key="1">
    <source>
        <dbReference type="EMBL" id="NBN88157.1"/>
    </source>
</evidence>
<name>A0A964XS54_9PROT</name>
<proteinExistence type="predicted"/>
<gene>
    <name evidence="1" type="ORF">EBV32_03605</name>
</gene>
<comment type="caution">
    <text evidence="1">The sequence shown here is derived from an EMBL/GenBank/DDBJ whole genome shotgun (WGS) entry which is preliminary data.</text>
</comment>
<reference evidence="1" key="1">
    <citation type="submission" date="2018-10" db="EMBL/GenBank/DDBJ databases">
        <title>Iterative Subtractive Binning of Freshwater Chronoseries Metagenomes Recovers Nearly Complete Genomes from over Four Hundred Novel Species.</title>
        <authorList>
            <person name="Rodriguez-R L.M."/>
            <person name="Tsementzi D."/>
            <person name="Luo C."/>
            <person name="Konstantinidis K.T."/>
        </authorList>
    </citation>
    <scope>NUCLEOTIDE SEQUENCE</scope>
    <source>
        <strain evidence="1">WB7_6_001</strain>
    </source>
</reference>
<protein>
    <submittedName>
        <fullName evidence="1">Uncharacterized protein</fullName>
    </submittedName>
</protein>
<dbReference type="EMBL" id="RGET01000058">
    <property type="protein sequence ID" value="NBN88157.1"/>
    <property type="molecule type" value="Genomic_DNA"/>
</dbReference>
<sequence>MEKAEQLKALKKFRDYVITKSKSNLSRKNFTGVLSNSIKADFKVMENSIRFYFEMPEYGWYQDKGVKGSNPTLVKNGRQKAPSSPFSYKVKKPPLQAMINWAKSKNIRLRDEEGKYKKGNYQTIGFWLQKRIFAQGIKPSLFFTKPFEQAYKKLPDAMIKAYGLEVEELFDTIMKENFKNYDNK</sequence>
<organism evidence="1 2">
    <name type="scientific">Candidatus Fonsibacter lacus</name>
    <dbReference type="NCBI Taxonomy" id="2576439"/>
    <lineage>
        <taxon>Bacteria</taxon>
        <taxon>Pseudomonadati</taxon>
        <taxon>Pseudomonadota</taxon>
        <taxon>Alphaproteobacteria</taxon>
        <taxon>Candidatus Pelagibacterales</taxon>
        <taxon>Candidatus Pelagibacterales incertae sedis</taxon>
        <taxon>Candidatus Fonsibacter</taxon>
    </lineage>
</organism>
<dbReference type="AlphaFoldDB" id="A0A964XS54"/>
<evidence type="ECO:0000313" key="2">
    <source>
        <dbReference type="Proteomes" id="UP000713222"/>
    </source>
</evidence>
<dbReference type="Proteomes" id="UP000713222">
    <property type="component" value="Unassembled WGS sequence"/>
</dbReference>